<dbReference type="Pfam" id="PF00069">
    <property type="entry name" value="Pkinase"/>
    <property type="match status" value="1"/>
</dbReference>
<accession>A0A6S8INT1</accession>
<dbReference type="InterPro" id="IPR011009">
    <property type="entry name" value="Kinase-like_dom_sf"/>
</dbReference>
<feature type="domain" description="PPM-type phosphatase" evidence="8">
    <location>
        <begin position="615"/>
        <end position="902"/>
    </location>
</feature>
<evidence type="ECO:0000256" key="2">
    <source>
        <dbReference type="ARBA" id="ARBA00022840"/>
    </source>
</evidence>
<dbReference type="PROSITE" id="PS51746">
    <property type="entry name" value="PPM_2"/>
    <property type="match status" value="1"/>
</dbReference>
<evidence type="ECO:0000313" key="10">
    <source>
        <dbReference type="EMBL" id="CAE0404743.1"/>
    </source>
</evidence>
<dbReference type="Gene3D" id="1.10.510.10">
    <property type="entry name" value="Transferase(Phosphotransferase) domain 1"/>
    <property type="match status" value="1"/>
</dbReference>
<dbReference type="SUPFAM" id="SSF50156">
    <property type="entry name" value="PDZ domain-like"/>
    <property type="match status" value="1"/>
</dbReference>
<feature type="signal peptide" evidence="5">
    <location>
        <begin position="1"/>
        <end position="21"/>
    </location>
</feature>
<dbReference type="SMART" id="SM00332">
    <property type="entry name" value="PP2Cc"/>
    <property type="match status" value="1"/>
</dbReference>
<dbReference type="Gene3D" id="2.30.42.10">
    <property type="match status" value="1"/>
</dbReference>
<dbReference type="PANTHER" id="PTHR47992">
    <property type="entry name" value="PROTEIN PHOSPHATASE"/>
    <property type="match status" value="1"/>
</dbReference>
<dbReference type="GO" id="GO:0004722">
    <property type="term" value="F:protein serine/threonine phosphatase activity"/>
    <property type="evidence" value="ECO:0007669"/>
    <property type="project" value="InterPro"/>
</dbReference>
<dbReference type="InterPro" id="IPR036457">
    <property type="entry name" value="PPM-type-like_dom_sf"/>
</dbReference>
<dbReference type="InterPro" id="IPR001478">
    <property type="entry name" value="PDZ"/>
</dbReference>
<evidence type="ECO:0000259" key="6">
    <source>
        <dbReference type="PROSITE" id="PS50011"/>
    </source>
</evidence>
<dbReference type="AlphaFoldDB" id="A0A6S8INT1"/>
<evidence type="ECO:0000256" key="3">
    <source>
        <dbReference type="PROSITE-ProRule" id="PRU10141"/>
    </source>
</evidence>
<evidence type="ECO:0000256" key="4">
    <source>
        <dbReference type="SAM" id="MobiDB-lite"/>
    </source>
</evidence>
<dbReference type="GO" id="GO:0004672">
    <property type="term" value="F:protein kinase activity"/>
    <property type="evidence" value="ECO:0007669"/>
    <property type="project" value="InterPro"/>
</dbReference>
<dbReference type="EMBL" id="HBIM01003294">
    <property type="protein sequence ID" value="CAE0404742.1"/>
    <property type="molecule type" value="Transcribed_RNA"/>
</dbReference>
<gene>
    <name evidence="9" type="ORF">ACOF00016_LOCUS2847</name>
    <name evidence="10" type="ORF">ACOF00016_LOCUS2848</name>
</gene>
<dbReference type="InterPro" id="IPR017441">
    <property type="entry name" value="Protein_kinase_ATP_BS"/>
</dbReference>
<reference evidence="10" key="1">
    <citation type="submission" date="2021-01" db="EMBL/GenBank/DDBJ databases">
        <authorList>
            <person name="Corre E."/>
            <person name="Pelletier E."/>
            <person name="Niang G."/>
            <person name="Scheremetjew M."/>
            <person name="Finn R."/>
            <person name="Kale V."/>
            <person name="Holt S."/>
            <person name="Cochrane G."/>
            <person name="Meng A."/>
            <person name="Brown T."/>
            <person name="Cohen L."/>
        </authorList>
    </citation>
    <scope>NUCLEOTIDE SEQUENCE</scope>
    <source>
        <strain evidence="10">CCMP127</strain>
    </source>
</reference>
<protein>
    <recommendedName>
        <fullName evidence="11">cGMP-dependent protein kinase</fullName>
    </recommendedName>
</protein>
<proteinExistence type="predicted"/>
<feature type="region of interest" description="Disordered" evidence="4">
    <location>
        <begin position="585"/>
        <end position="625"/>
    </location>
</feature>
<dbReference type="SMART" id="SM00220">
    <property type="entry name" value="S_TKc"/>
    <property type="match status" value="1"/>
</dbReference>
<dbReference type="InterPro" id="IPR008271">
    <property type="entry name" value="Ser/Thr_kinase_AS"/>
</dbReference>
<keyword evidence="1 3" id="KW-0547">Nucleotide-binding</keyword>
<name>A0A6S8INT1_9STRA</name>
<evidence type="ECO:0000256" key="5">
    <source>
        <dbReference type="SAM" id="SignalP"/>
    </source>
</evidence>
<dbReference type="InterPro" id="IPR001932">
    <property type="entry name" value="PPM-type_phosphatase-like_dom"/>
</dbReference>
<dbReference type="PROSITE" id="PS50011">
    <property type="entry name" value="PROTEIN_KINASE_DOM"/>
    <property type="match status" value="1"/>
</dbReference>
<dbReference type="EMBL" id="HBIM01003295">
    <property type="protein sequence ID" value="CAE0404743.1"/>
    <property type="molecule type" value="Transcribed_RNA"/>
</dbReference>
<dbReference type="PROSITE" id="PS00107">
    <property type="entry name" value="PROTEIN_KINASE_ATP"/>
    <property type="match status" value="1"/>
</dbReference>
<organism evidence="10">
    <name type="scientific">Amphora coffeiformis</name>
    <dbReference type="NCBI Taxonomy" id="265554"/>
    <lineage>
        <taxon>Eukaryota</taxon>
        <taxon>Sar</taxon>
        <taxon>Stramenopiles</taxon>
        <taxon>Ochrophyta</taxon>
        <taxon>Bacillariophyta</taxon>
        <taxon>Bacillariophyceae</taxon>
        <taxon>Bacillariophycidae</taxon>
        <taxon>Thalassiophysales</taxon>
        <taxon>Catenulaceae</taxon>
        <taxon>Amphora</taxon>
    </lineage>
</organism>
<evidence type="ECO:0000313" key="9">
    <source>
        <dbReference type="EMBL" id="CAE0404742.1"/>
    </source>
</evidence>
<dbReference type="InterPro" id="IPR000719">
    <property type="entry name" value="Prot_kinase_dom"/>
</dbReference>
<dbReference type="InterPro" id="IPR036034">
    <property type="entry name" value="PDZ_sf"/>
</dbReference>
<feature type="chain" id="PRO_5036191426" description="cGMP-dependent protein kinase" evidence="5">
    <location>
        <begin position="22"/>
        <end position="903"/>
    </location>
</feature>
<feature type="domain" description="PDZ" evidence="7">
    <location>
        <begin position="485"/>
        <end position="588"/>
    </location>
</feature>
<evidence type="ECO:0000256" key="1">
    <source>
        <dbReference type="ARBA" id="ARBA00022741"/>
    </source>
</evidence>
<dbReference type="Gene3D" id="3.60.40.10">
    <property type="entry name" value="PPM-type phosphatase domain"/>
    <property type="match status" value="1"/>
</dbReference>
<dbReference type="PROSITE" id="PS00108">
    <property type="entry name" value="PROTEIN_KINASE_ST"/>
    <property type="match status" value="1"/>
</dbReference>
<dbReference type="CDD" id="cd00143">
    <property type="entry name" value="PP2Cc"/>
    <property type="match status" value="1"/>
</dbReference>
<evidence type="ECO:0008006" key="11">
    <source>
        <dbReference type="Google" id="ProtNLM"/>
    </source>
</evidence>
<dbReference type="PROSITE" id="PS50106">
    <property type="entry name" value="PDZ"/>
    <property type="match status" value="1"/>
</dbReference>
<feature type="compositionally biased region" description="Low complexity" evidence="4">
    <location>
        <begin position="595"/>
        <end position="608"/>
    </location>
</feature>
<dbReference type="InterPro" id="IPR015655">
    <property type="entry name" value="PP2C"/>
</dbReference>
<evidence type="ECO:0000259" key="7">
    <source>
        <dbReference type="PROSITE" id="PS50106"/>
    </source>
</evidence>
<dbReference type="SUPFAM" id="SSF81606">
    <property type="entry name" value="PP2C-like"/>
    <property type="match status" value="1"/>
</dbReference>
<keyword evidence="5" id="KW-0732">Signal</keyword>
<dbReference type="GO" id="GO:0005524">
    <property type="term" value="F:ATP binding"/>
    <property type="evidence" value="ECO:0007669"/>
    <property type="project" value="UniProtKB-UniRule"/>
</dbReference>
<dbReference type="SUPFAM" id="SSF56112">
    <property type="entry name" value="Protein kinase-like (PK-like)"/>
    <property type="match status" value="1"/>
</dbReference>
<dbReference type="Pfam" id="PF00481">
    <property type="entry name" value="PP2C"/>
    <property type="match status" value="1"/>
</dbReference>
<feature type="domain" description="Protein kinase" evidence="6">
    <location>
        <begin position="98"/>
        <end position="452"/>
    </location>
</feature>
<keyword evidence="2 3" id="KW-0067">ATP-binding</keyword>
<feature type="binding site" evidence="3">
    <location>
        <position position="124"/>
    </location>
    <ligand>
        <name>ATP</name>
        <dbReference type="ChEBI" id="CHEBI:30616"/>
    </ligand>
</feature>
<sequence>MGRSTIMKVLIAALFLPSLYAFVSSHAAKSRAVDRSSHRRAPFLTFVTQKSWNEDAVLDICHSRGTCPIVTTSLRRGTRTNTSLNVASSSSTFTSSLLRVGSYIGSGSYGTVHTVHRDEEFVAKRSWKLEEIKELLKDEDEKQCKGRYDRCKYYYDVEKHCFEKLASTPHPGLPTFRGSLKDEEGLEWLVFVKVSAKSDSKQKKLDPAPSMQDLFDLDLQKHQENPEDRLLNLASALGITVPNDSGDKEYLVKIVDTVIEQLLEILIHIHEEGIVHRDVKPANLLVADGKLCLIDFGSAADLETAGLFKANIGLVETVAISPIYAAPELFVDASISKFAVNFDCFSAALIFCQILFQYLDERTDAGFFRQLAEADYSLDFWLENELSQDVRSTGLEQGLTILAYRPGLWNLLQNMLVADPRGRYTSQTALSEWKKIKRQAESGNSLGQHAKLDSPYLYDVLESFDLCSLADMDLETYLVARPLHYVATFRRNDPLGLMLAESDAELLEGMSEADRLQWQAIQISALPGQVFVQGVVPGSQADQMSVFQVGDRLQGVGELPLNDGGFEKALKLIQDQPRRSKIITLHLDRQRSGRSDTSSDNASSDATSGVSKIRDQGAWSTRGRRSSQEDRFLLNEIHDTKQRSLLLAGVFDGHLGTAASDFVYERLPHRFTEIMAKVKSSSLTPGSILEQAWNEICEEYRASCTEDGECSATYDPREGTLDAYSGGRDAVAGTTSSVVAFCQSMGSIHILNCGDSRSLLIDANGKVVFRTQDHQPEFELERFSKGIKSGLPYNQPECRFSKWRVAVGDYNYAVSRSLEGYFATSMGIISTPDVSLHATKPGASVVVATDGLWETMDVNEVAQALTKLRKNGVSAPDASKMLVSMALDKGSRDNISVIVVYID</sequence>
<evidence type="ECO:0000259" key="8">
    <source>
        <dbReference type="PROSITE" id="PS51746"/>
    </source>
</evidence>